<feature type="compositionally biased region" description="Basic and acidic residues" evidence="1">
    <location>
        <begin position="1"/>
        <end position="21"/>
    </location>
</feature>
<dbReference type="SUPFAM" id="SSF57756">
    <property type="entry name" value="Retrovirus zinc finger-like domains"/>
    <property type="match status" value="1"/>
</dbReference>
<reference evidence="2 3" key="1">
    <citation type="submission" date="2024-09" db="EMBL/GenBank/DDBJ databases">
        <title>Chromosome-scale assembly of Riccia fluitans.</title>
        <authorList>
            <person name="Paukszto L."/>
            <person name="Sawicki J."/>
            <person name="Karawczyk K."/>
            <person name="Piernik-Szablinska J."/>
            <person name="Szczecinska M."/>
            <person name="Mazdziarz M."/>
        </authorList>
    </citation>
    <scope>NUCLEOTIDE SEQUENCE [LARGE SCALE GENOMIC DNA]</scope>
    <source>
        <strain evidence="2">Rf_01</strain>
        <tissue evidence="2">Aerial parts of the thallus</tissue>
    </source>
</reference>
<feature type="region of interest" description="Disordered" evidence="1">
    <location>
        <begin position="1"/>
        <end position="24"/>
    </location>
</feature>
<evidence type="ECO:0008006" key="4">
    <source>
        <dbReference type="Google" id="ProtNLM"/>
    </source>
</evidence>
<accession>A0ABD1Z9F2</accession>
<gene>
    <name evidence="2" type="ORF">R1flu_010534</name>
</gene>
<proteinExistence type="predicted"/>
<protein>
    <recommendedName>
        <fullName evidence="4">CCHC-type domain-containing protein</fullName>
    </recommendedName>
</protein>
<keyword evidence="3" id="KW-1185">Reference proteome</keyword>
<name>A0ABD1Z9F2_9MARC</name>
<comment type="caution">
    <text evidence="2">The sequence shown here is derived from an EMBL/GenBank/DDBJ whole genome shotgun (WGS) entry which is preliminary data.</text>
</comment>
<sequence>MRCERQGSKPTEIHQSARDRIGGPIGFVNASTQFDGGSRPHKVPKNGVCYMCNQPKDFSQDCPQSRASIKHVQAESMDVESHAMDLEDVPKGLRGQTR</sequence>
<dbReference type="EMBL" id="JBHFFA010000002">
    <property type="protein sequence ID" value="KAL2642947.1"/>
    <property type="molecule type" value="Genomic_DNA"/>
</dbReference>
<dbReference type="InterPro" id="IPR036875">
    <property type="entry name" value="Znf_CCHC_sf"/>
</dbReference>
<feature type="region of interest" description="Disordered" evidence="1">
    <location>
        <begin position="76"/>
        <end position="98"/>
    </location>
</feature>
<dbReference type="AlphaFoldDB" id="A0ABD1Z9F2"/>
<evidence type="ECO:0000313" key="2">
    <source>
        <dbReference type="EMBL" id="KAL2642947.1"/>
    </source>
</evidence>
<dbReference type="Proteomes" id="UP001605036">
    <property type="component" value="Unassembled WGS sequence"/>
</dbReference>
<evidence type="ECO:0000256" key="1">
    <source>
        <dbReference type="SAM" id="MobiDB-lite"/>
    </source>
</evidence>
<evidence type="ECO:0000313" key="3">
    <source>
        <dbReference type="Proteomes" id="UP001605036"/>
    </source>
</evidence>
<organism evidence="2 3">
    <name type="scientific">Riccia fluitans</name>
    <dbReference type="NCBI Taxonomy" id="41844"/>
    <lineage>
        <taxon>Eukaryota</taxon>
        <taxon>Viridiplantae</taxon>
        <taxon>Streptophyta</taxon>
        <taxon>Embryophyta</taxon>
        <taxon>Marchantiophyta</taxon>
        <taxon>Marchantiopsida</taxon>
        <taxon>Marchantiidae</taxon>
        <taxon>Marchantiales</taxon>
        <taxon>Ricciaceae</taxon>
        <taxon>Riccia</taxon>
    </lineage>
</organism>
<feature type="compositionally biased region" description="Basic and acidic residues" evidence="1">
    <location>
        <begin position="79"/>
        <end position="91"/>
    </location>
</feature>